<gene>
    <name evidence="2" type="ORF">D4A92_18250</name>
</gene>
<dbReference type="EMBL" id="CP032405">
    <property type="protein sequence ID" value="QRF53243.1"/>
    <property type="molecule type" value="Genomic_DNA"/>
</dbReference>
<proteinExistence type="predicted"/>
<evidence type="ECO:0000256" key="1">
    <source>
        <dbReference type="SAM" id="Coils"/>
    </source>
</evidence>
<accession>A0ABX7EZI9</accession>
<dbReference type="Proteomes" id="UP000596351">
    <property type="component" value="Chromosome"/>
</dbReference>
<reference evidence="2 3" key="1">
    <citation type="submission" date="2018-09" db="EMBL/GenBank/DDBJ databases">
        <title>Rhizobium sp. MAE2-X.</title>
        <authorList>
            <person name="Lee Y."/>
            <person name="Jeon C.O."/>
        </authorList>
    </citation>
    <scope>NUCLEOTIDE SEQUENCE [LARGE SCALE GENOMIC DNA]</scope>
    <source>
        <strain evidence="2 3">MAE2-X</strain>
    </source>
</reference>
<keyword evidence="3" id="KW-1185">Reference proteome</keyword>
<keyword evidence="1" id="KW-0175">Coiled coil</keyword>
<name>A0ABX7EZI9_9HYPH</name>
<feature type="coiled-coil region" evidence="1">
    <location>
        <begin position="48"/>
        <end position="75"/>
    </location>
</feature>
<sequence>MADVTSELMFELLKRIHADVADVKLGQRELRAEMNAIRGALVSVHQDIHNIHTTLARQETRLDRIENRLELREFQEAQIRFEPQP</sequence>
<evidence type="ECO:0000313" key="3">
    <source>
        <dbReference type="Proteomes" id="UP000596351"/>
    </source>
</evidence>
<dbReference type="RefSeq" id="WP_203016398.1">
    <property type="nucleotide sequence ID" value="NZ_CP032405.1"/>
</dbReference>
<evidence type="ECO:0008006" key="4">
    <source>
        <dbReference type="Google" id="ProtNLM"/>
    </source>
</evidence>
<organism evidence="2 3">
    <name type="scientific">Rhizobium rosettiformans</name>
    <dbReference type="NCBI Taxonomy" id="1368430"/>
    <lineage>
        <taxon>Bacteria</taxon>
        <taxon>Pseudomonadati</taxon>
        <taxon>Pseudomonadota</taxon>
        <taxon>Alphaproteobacteria</taxon>
        <taxon>Hyphomicrobiales</taxon>
        <taxon>Rhizobiaceae</taxon>
        <taxon>Rhizobium/Agrobacterium group</taxon>
        <taxon>Rhizobium</taxon>
    </lineage>
</organism>
<evidence type="ECO:0000313" key="2">
    <source>
        <dbReference type="EMBL" id="QRF53243.1"/>
    </source>
</evidence>
<protein>
    <recommendedName>
        <fullName evidence="4">DUF4164 family protein</fullName>
    </recommendedName>
</protein>